<name>A0A501PN36_9PROT</name>
<comment type="catalytic activity">
    <reaction evidence="6 8">
        <text>dCMP + ATP = dCDP + ADP</text>
        <dbReference type="Rhea" id="RHEA:25094"/>
        <dbReference type="ChEBI" id="CHEBI:30616"/>
        <dbReference type="ChEBI" id="CHEBI:57566"/>
        <dbReference type="ChEBI" id="CHEBI:58593"/>
        <dbReference type="ChEBI" id="CHEBI:456216"/>
        <dbReference type="EC" id="2.7.4.25"/>
    </reaction>
</comment>
<keyword evidence="5 8" id="KW-0067">ATP-binding</keyword>
<protein>
    <recommendedName>
        <fullName evidence="8">Cytidylate kinase</fullName>
        <shortName evidence="8">CK</shortName>
        <ecNumber evidence="8">2.7.4.25</ecNumber>
    </recommendedName>
    <alternativeName>
        <fullName evidence="8">Cytidine monophosphate kinase</fullName>
        <shortName evidence="8">CMP kinase</shortName>
    </alternativeName>
</protein>
<dbReference type="GO" id="GO:0005737">
    <property type="term" value="C:cytoplasm"/>
    <property type="evidence" value="ECO:0007669"/>
    <property type="project" value="UniProtKB-SubCell"/>
</dbReference>
<dbReference type="RefSeq" id="WP_139939644.1">
    <property type="nucleotide sequence ID" value="NZ_JBHSYP010000003.1"/>
</dbReference>
<sequence length="210" mass="22288">MTVIAIDGPAASGKGTLARKLAAHFDYAHLDTGALYRAVGLSVLRAGGRTDNEADAVAAAGKVAEVDLTDPELRTESTGAAASKVAAIPAVRQILLDYQRDFAAHPPGGKAGAVLDGRDIGTVICPEADHKIFITADVETRAKRRFLEIFGEDGAPDEYEIILAELRERDERDMNRSAAPLKPAEDAHLLDTTNSDIEAVFQKALSLING</sequence>
<evidence type="ECO:0000256" key="4">
    <source>
        <dbReference type="ARBA" id="ARBA00022777"/>
    </source>
</evidence>
<evidence type="ECO:0000256" key="8">
    <source>
        <dbReference type="HAMAP-Rule" id="MF_00238"/>
    </source>
</evidence>
<feature type="domain" description="Cytidylate kinase" evidence="9">
    <location>
        <begin position="4"/>
        <end position="209"/>
    </location>
</feature>
<evidence type="ECO:0000313" key="11">
    <source>
        <dbReference type="Proteomes" id="UP000319148"/>
    </source>
</evidence>
<comment type="catalytic activity">
    <reaction evidence="7 8">
        <text>CMP + ATP = CDP + ADP</text>
        <dbReference type="Rhea" id="RHEA:11600"/>
        <dbReference type="ChEBI" id="CHEBI:30616"/>
        <dbReference type="ChEBI" id="CHEBI:58069"/>
        <dbReference type="ChEBI" id="CHEBI:60377"/>
        <dbReference type="ChEBI" id="CHEBI:456216"/>
        <dbReference type="EC" id="2.7.4.25"/>
    </reaction>
</comment>
<dbReference type="AlphaFoldDB" id="A0A501PN36"/>
<organism evidence="10 11">
    <name type="scientific">Emcibacter nanhaiensis</name>
    <dbReference type="NCBI Taxonomy" id="1505037"/>
    <lineage>
        <taxon>Bacteria</taxon>
        <taxon>Pseudomonadati</taxon>
        <taxon>Pseudomonadota</taxon>
        <taxon>Alphaproteobacteria</taxon>
        <taxon>Emcibacterales</taxon>
        <taxon>Emcibacteraceae</taxon>
        <taxon>Emcibacter</taxon>
    </lineage>
</organism>
<dbReference type="EMBL" id="VFIY01000005">
    <property type="protein sequence ID" value="TPD61853.1"/>
    <property type="molecule type" value="Genomic_DNA"/>
</dbReference>
<keyword evidence="3 8" id="KW-0547">Nucleotide-binding</keyword>
<dbReference type="InterPro" id="IPR003136">
    <property type="entry name" value="Cytidylate_kin"/>
</dbReference>
<evidence type="ECO:0000256" key="5">
    <source>
        <dbReference type="ARBA" id="ARBA00022840"/>
    </source>
</evidence>
<dbReference type="GO" id="GO:0036431">
    <property type="term" value="F:dCMP kinase activity"/>
    <property type="evidence" value="ECO:0007669"/>
    <property type="project" value="InterPro"/>
</dbReference>
<dbReference type="CDD" id="cd02020">
    <property type="entry name" value="CMPK"/>
    <property type="match status" value="1"/>
</dbReference>
<dbReference type="Gene3D" id="3.40.50.300">
    <property type="entry name" value="P-loop containing nucleotide triphosphate hydrolases"/>
    <property type="match status" value="1"/>
</dbReference>
<evidence type="ECO:0000259" key="9">
    <source>
        <dbReference type="Pfam" id="PF02224"/>
    </source>
</evidence>
<reference evidence="11" key="1">
    <citation type="submission" date="2019-06" db="EMBL/GenBank/DDBJ databases">
        <title>The complete genome of Emcibacter congregatus ZYLT.</title>
        <authorList>
            <person name="Zhao Z."/>
        </authorList>
    </citation>
    <scope>NUCLEOTIDE SEQUENCE [LARGE SCALE GENOMIC DNA]</scope>
    <source>
        <strain evidence="11">MCCC 1A06723</strain>
    </source>
</reference>
<dbReference type="Pfam" id="PF02224">
    <property type="entry name" value="Cytidylate_kin"/>
    <property type="match status" value="1"/>
</dbReference>
<dbReference type="EC" id="2.7.4.25" evidence="8"/>
<comment type="similarity">
    <text evidence="1 8">Belongs to the cytidylate kinase family. Type 1 subfamily.</text>
</comment>
<keyword evidence="2 8" id="KW-0808">Transferase</keyword>
<comment type="caution">
    <text evidence="10">The sequence shown here is derived from an EMBL/GenBank/DDBJ whole genome shotgun (WGS) entry which is preliminary data.</text>
</comment>
<dbReference type="SUPFAM" id="SSF52540">
    <property type="entry name" value="P-loop containing nucleoside triphosphate hydrolases"/>
    <property type="match status" value="1"/>
</dbReference>
<dbReference type="InterPro" id="IPR027417">
    <property type="entry name" value="P-loop_NTPase"/>
</dbReference>
<dbReference type="Proteomes" id="UP000319148">
    <property type="component" value="Unassembled WGS sequence"/>
</dbReference>
<dbReference type="OrthoDB" id="9807434at2"/>
<evidence type="ECO:0000256" key="2">
    <source>
        <dbReference type="ARBA" id="ARBA00022679"/>
    </source>
</evidence>
<keyword evidence="4 8" id="KW-0418">Kinase</keyword>
<evidence type="ECO:0000256" key="6">
    <source>
        <dbReference type="ARBA" id="ARBA00047615"/>
    </source>
</evidence>
<evidence type="ECO:0000256" key="1">
    <source>
        <dbReference type="ARBA" id="ARBA00009427"/>
    </source>
</evidence>
<keyword evidence="11" id="KW-1185">Reference proteome</keyword>
<evidence type="ECO:0000256" key="7">
    <source>
        <dbReference type="ARBA" id="ARBA00048478"/>
    </source>
</evidence>
<dbReference type="GO" id="GO:0005524">
    <property type="term" value="F:ATP binding"/>
    <property type="evidence" value="ECO:0007669"/>
    <property type="project" value="UniProtKB-UniRule"/>
</dbReference>
<dbReference type="HAMAP" id="MF_00238">
    <property type="entry name" value="Cytidyl_kinase_type1"/>
    <property type="match status" value="1"/>
</dbReference>
<dbReference type="InterPro" id="IPR011994">
    <property type="entry name" value="Cytidylate_kinase_dom"/>
</dbReference>
<feature type="binding site" evidence="8">
    <location>
        <begin position="8"/>
        <end position="16"/>
    </location>
    <ligand>
        <name>ATP</name>
        <dbReference type="ChEBI" id="CHEBI:30616"/>
    </ligand>
</feature>
<gene>
    <name evidence="8" type="primary">cmk</name>
    <name evidence="10" type="ORF">FIV46_06490</name>
</gene>
<proteinExistence type="inferred from homology"/>
<dbReference type="NCBIfam" id="TIGR00017">
    <property type="entry name" value="cmk"/>
    <property type="match status" value="1"/>
</dbReference>
<dbReference type="GO" id="GO:0036430">
    <property type="term" value="F:CMP kinase activity"/>
    <property type="evidence" value="ECO:0007669"/>
    <property type="project" value="RHEA"/>
</dbReference>
<comment type="subcellular location">
    <subcellularLocation>
        <location evidence="8">Cytoplasm</location>
    </subcellularLocation>
</comment>
<evidence type="ECO:0000313" key="10">
    <source>
        <dbReference type="EMBL" id="TPD61853.1"/>
    </source>
</evidence>
<evidence type="ECO:0000256" key="3">
    <source>
        <dbReference type="ARBA" id="ARBA00022741"/>
    </source>
</evidence>
<accession>A0A501PN36</accession>
<keyword evidence="8" id="KW-0963">Cytoplasm</keyword>
<dbReference type="GO" id="GO:0006220">
    <property type="term" value="P:pyrimidine nucleotide metabolic process"/>
    <property type="evidence" value="ECO:0007669"/>
    <property type="project" value="UniProtKB-UniRule"/>
</dbReference>